<proteinExistence type="predicted"/>
<name>A0A7S0GS18_MICPS</name>
<organism evidence="1">
    <name type="scientific">Micromonas pusilla</name>
    <name type="common">Picoplanktonic green alga</name>
    <name type="synonym">Chromulina pusilla</name>
    <dbReference type="NCBI Taxonomy" id="38833"/>
    <lineage>
        <taxon>Eukaryota</taxon>
        <taxon>Viridiplantae</taxon>
        <taxon>Chlorophyta</taxon>
        <taxon>Mamiellophyceae</taxon>
        <taxon>Mamiellales</taxon>
        <taxon>Mamiellaceae</taxon>
        <taxon>Micromonas</taxon>
    </lineage>
</organism>
<protein>
    <submittedName>
        <fullName evidence="1">Uncharacterized protein</fullName>
    </submittedName>
</protein>
<reference evidence="1" key="1">
    <citation type="submission" date="2021-01" db="EMBL/GenBank/DDBJ databases">
        <authorList>
            <person name="Corre E."/>
            <person name="Pelletier E."/>
            <person name="Niang G."/>
            <person name="Scheremetjew M."/>
            <person name="Finn R."/>
            <person name="Kale V."/>
            <person name="Holt S."/>
            <person name="Cochrane G."/>
            <person name="Meng A."/>
            <person name="Brown T."/>
            <person name="Cohen L."/>
        </authorList>
    </citation>
    <scope>NUCLEOTIDE SEQUENCE</scope>
    <source>
        <strain evidence="1">CCAC1681</strain>
    </source>
</reference>
<accession>A0A7S0GS18</accession>
<evidence type="ECO:0000313" key="1">
    <source>
        <dbReference type="EMBL" id="CAD8436846.1"/>
    </source>
</evidence>
<gene>
    <name evidence="1" type="ORF">MSP1401_LOCUS4361</name>
</gene>
<dbReference type="AlphaFoldDB" id="A0A7S0GS18"/>
<dbReference type="EMBL" id="HBEN01005327">
    <property type="protein sequence ID" value="CAD8436846.1"/>
    <property type="molecule type" value="Transcribed_RNA"/>
</dbReference>
<sequence>MKVVADELVQPHAKGWVLKVPRCSHCNEAGEAAVEHAEWIYPVEAPEVDLTRGSEGENGRNGGTMLALRLVDMIQGLVSGAAAGSGDLETGKPKVCKSCGVGVVQRYRAVTGEAPQFFVMRAKQTSATPADLCVNFGGEKTLKFPRHQGEEGDPPEGVYRALCRVEHID</sequence>